<evidence type="ECO:0000256" key="1">
    <source>
        <dbReference type="ARBA" id="ARBA00004236"/>
    </source>
</evidence>
<evidence type="ECO:0000256" key="9">
    <source>
        <dbReference type="ARBA" id="ARBA00023136"/>
    </source>
</evidence>
<reference evidence="18 19" key="1">
    <citation type="submission" date="2016-04" db="EMBL/GenBank/DDBJ databases">
        <title>Comparative Genomics and Epigenetics of Sporosarcina ureae.</title>
        <authorList>
            <person name="Oliver A.S."/>
            <person name="Cooper K.K."/>
        </authorList>
    </citation>
    <scope>NUCLEOTIDE SEQUENCE [LARGE SCALE GENOMIC DNA]</scope>
    <source>
        <strain evidence="18 19">S204</strain>
    </source>
</reference>
<evidence type="ECO:0000256" key="16">
    <source>
        <dbReference type="SAM" id="Phobius"/>
    </source>
</evidence>
<dbReference type="CDD" id="cd06423">
    <property type="entry name" value="CESA_like"/>
    <property type="match status" value="1"/>
</dbReference>
<feature type="transmembrane region" description="Helical" evidence="16">
    <location>
        <begin position="477"/>
        <end position="502"/>
    </location>
</feature>
<evidence type="ECO:0000313" key="18">
    <source>
        <dbReference type="EMBL" id="ARF14262.1"/>
    </source>
</evidence>
<dbReference type="Pfam" id="PF00535">
    <property type="entry name" value="Glycos_transf_2"/>
    <property type="match status" value="1"/>
</dbReference>
<evidence type="ECO:0000256" key="2">
    <source>
        <dbReference type="ARBA" id="ARBA00004698"/>
    </source>
</evidence>
<feature type="transmembrane region" description="Helical" evidence="16">
    <location>
        <begin position="152"/>
        <end position="173"/>
    </location>
</feature>
<comment type="subcellular location">
    <subcellularLocation>
        <location evidence="1">Cell membrane</location>
    </subcellularLocation>
</comment>
<evidence type="ECO:0000256" key="4">
    <source>
        <dbReference type="ARBA" id="ARBA00012207"/>
    </source>
</evidence>
<comment type="pathway">
    <text evidence="2">Glycan biosynthesis; hyaluronan biosynthesis.</text>
</comment>
<dbReference type="RefSeq" id="WP_051210610.1">
    <property type="nucleotide sequence ID" value="NZ_CP015108.1"/>
</dbReference>
<evidence type="ECO:0000256" key="3">
    <source>
        <dbReference type="ARBA" id="ARBA00006782"/>
    </source>
</evidence>
<comment type="catalytic activity">
    <reaction evidence="14">
        <text>[hyaluronan](n) + UDP-N-acetyl-alpha-D-glucosamine = N-acetyl-beta-D-glucosaminyl-(1-&gt;4)-[hyaluronan](n) + UDP + H(+)</text>
        <dbReference type="Rhea" id="RHEA:20465"/>
        <dbReference type="Rhea" id="RHEA-COMP:12583"/>
        <dbReference type="Rhea" id="RHEA-COMP:12585"/>
        <dbReference type="ChEBI" id="CHEBI:15378"/>
        <dbReference type="ChEBI" id="CHEBI:57705"/>
        <dbReference type="ChEBI" id="CHEBI:58223"/>
        <dbReference type="ChEBI" id="CHEBI:132153"/>
        <dbReference type="ChEBI" id="CHEBI:132154"/>
        <dbReference type="EC" id="2.4.1.212"/>
    </reaction>
</comment>
<dbReference type="Pfam" id="PF03142">
    <property type="entry name" value="Chitin_synth_2"/>
    <property type="match status" value="1"/>
</dbReference>
<keyword evidence="8" id="KW-0972">Capsule biogenesis/degradation</keyword>
<evidence type="ECO:0000256" key="7">
    <source>
        <dbReference type="ARBA" id="ARBA00022679"/>
    </source>
</evidence>
<keyword evidence="19" id="KW-1185">Reference proteome</keyword>
<keyword evidence="5" id="KW-1003">Cell membrane</keyword>
<keyword evidence="16" id="KW-1133">Transmembrane helix</keyword>
<accession>A0ABN4YQZ8</accession>
<evidence type="ECO:0000259" key="17">
    <source>
        <dbReference type="Pfam" id="PF00535"/>
    </source>
</evidence>
<comment type="function">
    <text evidence="10">Glycosaminoglycan synthesis. The hyaluronic acid capsule is involved in the pathogenicity of group A Streptococci; it may be the major virulence determinant.</text>
</comment>
<proteinExistence type="inferred from homology"/>
<dbReference type="SUPFAM" id="SSF53448">
    <property type="entry name" value="Nucleotide-diphospho-sugar transferases"/>
    <property type="match status" value="1"/>
</dbReference>
<comment type="similarity">
    <text evidence="3">Belongs to the NodC/HAS family.</text>
</comment>
<dbReference type="PANTHER" id="PTHR22913:SF12">
    <property type="entry name" value="MANNURONAN SYNTHASE"/>
    <property type="match status" value="1"/>
</dbReference>
<comment type="catalytic activity">
    <reaction evidence="15">
        <text>N-acetyl-beta-D-glucosaminyl-(1-&gt;4)-[hyaluronan](n) + UDP-alpha-D-glucuronate = [hyaluronan](n+1) + UDP + H(+)</text>
        <dbReference type="Rhea" id="RHEA:12528"/>
        <dbReference type="Rhea" id="RHEA-COMP:12585"/>
        <dbReference type="Rhea" id="RHEA-COMP:12587"/>
        <dbReference type="ChEBI" id="CHEBI:15378"/>
        <dbReference type="ChEBI" id="CHEBI:58052"/>
        <dbReference type="ChEBI" id="CHEBI:58223"/>
        <dbReference type="ChEBI" id="CHEBI:132153"/>
        <dbReference type="ChEBI" id="CHEBI:132154"/>
        <dbReference type="EC" id="2.4.1.212"/>
    </reaction>
</comment>
<dbReference type="InterPro" id="IPR001173">
    <property type="entry name" value="Glyco_trans_2-like"/>
</dbReference>
<evidence type="ECO:0000256" key="5">
    <source>
        <dbReference type="ARBA" id="ARBA00022475"/>
    </source>
</evidence>
<dbReference type="Proteomes" id="UP000192486">
    <property type="component" value="Chromosome"/>
</dbReference>
<gene>
    <name evidence="18" type="ORF">SporoS204_08945</name>
</gene>
<feature type="transmembrane region" description="Helical" evidence="16">
    <location>
        <begin position="514"/>
        <end position="533"/>
    </location>
</feature>
<dbReference type="PANTHER" id="PTHR22913">
    <property type="entry name" value="HYALURONAN SYNTHASE"/>
    <property type="match status" value="1"/>
</dbReference>
<evidence type="ECO:0000256" key="10">
    <source>
        <dbReference type="ARBA" id="ARBA00037408"/>
    </source>
</evidence>
<evidence type="ECO:0000256" key="14">
    <source>
        <dbReference type="ARBA" id="ARBA00047709"/>
    </source>
</evidence>
<keyword evidence="6" id="KW-0328">Glycosyltransferase</keyword>
<evidence type="ECO:0000256" key="6">
    <source>
        <dbReference type="ARBA" id="ARBA00022676"/>
    </source>
</evidence>
<evidence type="ECO:0000256" key="12">
    <source>
        <dbReference type="ARBA" id="ARBA00042148"/>
    </source>
</evidence>
<protein>
    <recommendedName>
        <fullName evidence="11">Hyaluronan synthase</fullName>
        <ecNumber evidence="4">2.4.1.212</ecNumber>
    </recommendedName>
    <alternativeName>
        <fullName evidence="13">Hyaluronate synthase</fullName>
    </alternativeName>
    <alternativeName>
        <fullName evidence="12">Hyaluronic acid synthase</fullName>
    </alternativeName>
</protein>
<evidence type="ECO:0000256" key="13">
    <source>
        <dbReference type="ARBA" id="ARBA00043237"/>
    </source>
</evidence>
<evidence type="ECO:0000313" key="19">
    <source>
        <dbReference type="Proteomes" id="UP000192486"/>
    </source>
</evidence>
<keyword evidence="16" id="KW-0812">Transmembrane</keyword>
<keyword evidence="9 16" id="KW-0472">Membrane</keyword>
<dbReference type="InterPro" id="IPR029044">
    <property type="entry name" value="Nucleotide-diphossugar_trans"/>
</dbReference>
<organism evidence="18 19">
    <name type="scientific">Sporosarcina ureae</name>
    <dbReference type="NCBI Taxonomy" id="1571"/>
    <lineage>
        <taxon>Bacteria</taxon>
        <taxon>Bacillati</taxon>
        <taxon>Bacillota</taxon>
        <taxon>Bacilli</taxon>
        <taxon>Bacillales</taxon>
        <taxon>Caryophanaceae</taxon>
        <taxon>Sporosarcina</taxon>
    </lineage>
</organism>
<feature type="transmembrane region" description="Helical" evidence="16">
    <location>
        <begin position="185"/>
        <end position="206"/>
    </location>
</feature>
<dbReference type="Gene3D" id="3.90.550.10">
    <property type="entry name" value="Spore Coat Polysaccharide Biosynthesis Protein SpsA, Chain A"/>
    <property type="match status" value="1"/>
</dbReference>
<dbReference type="EC" id="2.4.1.212" evidence="4"/>
<evidence type="ECO:0000256" key="11">
    <source>
        <dbReference type="ARBA" id="ARBA00040508"/>
    </source>
</evidence>
<sequence length="598" mass="69329">MVKEKSNAKTTGRYTSESTLLPNIPILQRGEEGKIIQTNRLLKDSYSCDFNVIMKNKKVGSKMKMKAIEISKKELIVDFDSSMNSLKAGDVVNLRFKMPKGTMEEEYESTVRIRGTVSWREVKMPNDEITWNLVFKFVQSLDSYFQRVKWRFITTFTLASLLLVSFFIVLMRFESLVYFKFNKFIYFYSLIAATFLLTRYIFGAFYRNVPINSTYRPGVSIIIPVFNEEEWIKKTIYGCLNQNYPIDKLEVIVVDDQSTDLTVENIWKAVEKLESEDAIYRIKERLHVYVMPKNGGKRKALVDGVAMAKHDLVVFVDSDSILKPNAILNLVQPFQDPKMGGVAGRTDVENKYTNSITKLQVVRYYIAFRVMKAAESYFDCVTCLSGPLSCYRKSLVIENQENWLNQTFLGQPATFGDDRSMTNYILQTHRTAYQDKAICSTVVPDKFGVFLKQQMRWKRSWLRESLRAGTFIWKKEVLMALFFYVGLIVPIAAPVVVLYNLVYVPLFHGIVPTTFLMGLFLMAFMLSATYLFFKKSSLWVFGFVFVLMYEAVLLWQMPVAWVTFWKSTWGTRDTPQDIEAREKKLGKKQKKDPLTIKS</sequence>
<feature type="transmembrane region" description="Helical" evidence="16">
    <location>
        <begin position="538"/>
        <end position="557"/>
    </location>
</feature>
<feature type="domain" description="Glycosyltransferase 2-like" evidence="17">
    <location>
        <begin position="220"/>
        <end position="373"/>
    </location>
</feature>
<evidence type="ECO:0000256" key="8">
    <source>
        <dbReference type="ARBA" id="ARBA00022903"/>
    </source>
</evidence>
<dbReference type="EMBL" id="CP015108">
    <property type="protein sequence ID" value="ARF14262.1"/>
    <property type="molecule type" value="Genomic_DNA"/>
</dbReference>
<keyword evidence="7" id="KW-0808">Transferase</keyword>
<evidence type="ECO:0000256" key="15">
    <source>
        <dbReference type="ARBA" id="ARBA00048168"/>
    </source>
</evidence>
<name>A0ABN4YQZ8_SPOUR</name>